<dbReference type="InterPro" id="IPR014918">
    <property type="entry name" value="Phage_tail_3"/>
</dbReference>
<dbReference type="Proteomes" id="UP000001977">
    <property type="component" value="Chromosome"/>
</dbReference>
<reference evidence="1 2" key="1">
    <citation type="journal article" date="2006" name="J. Bacteriol.">
        <title>Comparison of the genome sequence of the poultry pathogen Bordetella avium with those of B. bronchiseptica, B. pertussis, and B. parapertussis reveals extensive diversity in surface structures associated with host interaction.</title>
        <authorList>
            <person name="Sebaihia M."/>
            <person name="Preston A."/>
            <person name="Maskell D.J."/>
            <person name="Kuzmiak H."/>
            <person name="Connell T.D."/>
            <person name="King N.D."/>
            <person name="Orndorff P.E."/>
            <person name="Miyamoto D.M."/>
            <person name="Thomson N.R."/>
            <person name="Harris D."/>
            <person name="Goble A."/>
            <person name="Lord A."/>
            <person name="Murphy L."/>
            <person name="Quail M.A."/>
            <person name="Rutter S."/>
            <person name="Squares R."/>
            <person name="Squares S."/>
            <person name="Woodward J."/>
            <person name="Parkhill J."/>
            <person name="Temple L.M."/>
        </authorList>
    </citation>
    <scope>NUCLEOTIDE SEQUENCE [LARGE SCALE GENOMIC DNA]</scope>
    <source>
        <strain evidence="1 2">197N</strain>
    </source>
</reference>
<name>Q2L2A0_BORA1</name>
<gene>
    <name evidence="1" type="ordered locus">BAV1470</name>
</gene>
<dbReference type="AlphaFoldDB" id="Q2L2A0"/>
<sequence length="215" mass="22538">MAVSLPDGVILSLATSYGTAKSITAISNANPGVITSASHGLSNGAFVEVKSGWQGINERIWRVSGVANGTLALEGADTTSTVQFPAGTGVGTLREITGFTQITQILETSTSGGEMQFATYSFLESNFEAQIPTQASAQSLSITVADDPTLLGYKALQVAAEKREVRALRVAFPNGSVLLYNGYVSFNETPSMTKGEVMGVQATFSLLSRPVRYAA</sequence>
<evidence type="ECO:0000313" key="2">
    <source>
        <dbReference type="Proteomes" id="UP000001977"/>
    </source>
</evidence>
<proteinExistence type="predicted"/>
<dbReference type="STRING" id="360910.BAV1470"/>
<dbReference type="eggNOG" id="COG5492">
    <property type="taxonomic scope" value="Bacteria"/>
</dbReference>
<protein>
    <submittedName>
        <fullName evidence="1">Major tail protein</fullName>
    </submittedName>
</protein>
<organism evidence="1 2">
    <name type="scientific">Bordetella avium (strain 197N)</name>
    <dbReference type="NCBI Taxonomy" id="360910"/>
    <lineage>
        <taxon>Bacteria</taxon>
        <taxon>Pseudomonadati</taxon>
        <taxon>Pseudomonadota</taxon>
        <taxon>Betaproteobacteria</taxon>
        <taxon>Burkholderiales</taxon>
        <taxon>Alcaligenaceae</taxon>
        <taxon>Bordetella</taxon>
    </lineage>
</organism>
<evidence type="ECO:0000313" key="1">
    <source>
        <dbReference type="EMBL" id="CAJ49082.1"/>
    </source>
</evidence>
<dbReference type="RefSeq" id="WP_012417146.1">
    <property type="nucleotide sequence ID" value="NC_010645.1"/>
</dbReference>
<keyword evidence="2" id="KW-1185">Reference proteome</keyword>
<dbReference type="OrthoDB" id="6538688at2"/>
<dbReference type="KEGG" id="bav:BAV1470"/>
<dbReference type="EMBL" id="AM167904">
    <property type="protein sequence ID" value="CAJ49082.1"/>
    <property type="molecule type" value="Genomic_DNA"/>
</dbReference>
<dbReference type="Gene3D" id="4.10.410.40">
    <property type="match status" value="1"/>
</dbReference>
<dbReference type="HOGENOM" id="CLU_077899_0_1_4"/>
<dbReference type="Pfam" id="PF08813">
    <property type="entry name" value="Phage_tail_3"/>
    <property type="match status" value="1"/>
</dbReference>
<accession>Q2L2A0</accession>